<evidence type="ECO:0000256" key="3">
    <source>
        <dbReference type="HAMAP-Rule" id="MF_01151"/>
    </source>
</evidence>
<evidence type="ECO:0000256" key="5">
    <source>
        <dbReference type="SAM" id="Coils"/>
    </source>
</evidence>
<evidence type="ECO:0000313" key="6">
    <source>
        <dbReference type="EMBL" id="OGM21951.1"/>
    </source>
</evidence>
<dbReference type="GO" id="GO:0051087">
    <property type="term" value="F:protein-folding chaperone binding"/>
    <property type="evidence" value="ECO:0007669"/>
    <property type="project" value="InterPro"/>
</dbReference>
<dbReference type="HAMAP" id="MF_01151">
    <property type="entry name" value="GrpE"/>
    <property type="match status" value="1"/>
</dbReference>
<dbReference type="InterPro" id="IPR000740">
    <property type="entry name" value="GrpE"/>
</dbReference>
<evidence type="ECO:0000256" key="1">
    <source>
        <dbReference type="ARBA" id="ARBA00009054"/>
    </source>
</evidence>
<evidence type="ECO:0000256" key="2">
    <source>
        <dbReference type="ARBA" id="ARBA00023186"/>
    </source>
</evidence>
<dbReference type="GO" id="GO:0042803">
    <property type="term" value="F:protein homodimerization activity"/>
    <property type="evidence" value="ECO:0007669"/>
    <property type="project" value="InterPro"/>
</dbReference>
<comment type="subcellular location">
    <subcellularLocation>
        <location evidence="3">Cytoplasm</location>
    </subcellularLocation>
</comment>
<keyword evidence="5" id="KW-0175">Coiled coil</keyword>
<proteinExistence type="inferred from homology"/>
<dbReference type="InterPro" id="IPR013805">
    <property type="entry name" value="GrpE_CC"/>
</dbReference>
<keyword evidence="3" id="KW-0346">Stress response</keyword>
<comment type="caution">
    <text evidence="6">The sequence shown here is derived from an EMBL/GenBank/DDBJ whole genome shotgun (WGS) entry which is preliminary data.</text>
</comment>
<dbReference type="GO" id="GO:0051082">
    <property type="term" value="F:unfolded protein binding"/>
    <property type="evidence" value="ECO:0007669"/>
    <property type="project" value="TreeGrafter"/>
</dbReference>
<organism evidence="6 7">
    <name type="scientific">Candidatus Woesebacteria bacterium RIFCSPHIGHO2_01_FULL_38_9b</name>
    <dbReference type="NCBI Taxonomy" id="1802493"/>
    <lineage>
        <taxon>Bacteria</taxon>
        <taxon>Candidatus Woeseibacteriota</taxon>
    </lineage>
</organism>
<comment type="function">
    <text evidence="3">Participates actively in the response to hyperosmotic and heat shock by preventing the aggregation of stress-denatured proteins, in association with DnaK and GrpE. It is the nucleotide exchange factor for DnaK and may function as a thermosensor. Unfolded proteins bind initially to DnaJ; upon interaction with the DnaJ-bound protein, DnaK hydrolyzes its bound ATP, resulting in the formation of a stable complex. GrpE releases ADP from DnaK; ATP binding to DnaK triggers the release of the substrate protein, thus completing the reaction cycle. Several rounds of ATP-dependent interactions between DnaJ, DnaK and GrpE are required for fully efficient folding.</text>
</comment>
<dbReference type="SUPFAM" id="SSF58014">
    <property type="entry name" value="Coiled-coil domain of nucleotide exchange factor GrpE"/>
    <property type="match status" value="1"/>
</dbReference>
<dbReference type="PANTHER" id="PTHR21237:SF23">
    <property type="entry name" value="GRPE PROTEIN HOMOLOG, MITOCHONDRIAL"/>
    <property type="match status" value="1"/>
</dbReference>
<feature type="coiled-coil region" evidence="5">
    <location>
        <begin position="6"/>
        <end position="40"/>
    </location>
</feature>
<dbReference type="Gene3D" id="3.90.20.20">
    <property type="match status" value="1"/>
</dbReference>
<evidence type="ECO:0000313" key="7">
    <source>
        <dbReference type="Proteomes" id="UP000178750"/>
    </source>
</evidence>
<comment type="similarity">
    <text evidence="1 3 4">Belongs to the GrpE family.</text>
</comment>
<dbReference type="PRINTS" id="PR00773">
    <property type="entry name" value="GRPEPROTEIN"/>
</dbReference>
<dbReference type="AlphaFoldDB" id="A0A1F7Y3T1"/>
<dbReference type="GO" id="GO:0006457">
    <property type="term" value="P:protein folding"/>
    <property type="evidence" value="ECO:0007669"/>
    <property type="project" value="InterPro"/>
</dbReference>
<evidence type="ECO:0000256" key="4">
    <source>
        <dbReference type="RuleBase" id="RU004478"/>
    </source>
</evidence>
<keyword evidence="2 3" id="KW-0143">Chaperone</keyword>
<reference evidence="6 7" key="1">
    <citation type="journal article" date="2016" name="Nat. Commun.">
        <title>Thousands of microbial genomes shed light on interconnected biogeochemical processes in an aquifer system.</title>
        <authorList>
            <person name="Anantharaman K."/>
            <person name="Brown C.T."/>
            <person name="Hug L.A."/>
            <person name="Sharon I."/>
            <person name="Castelle C.J."/>
            <person name="Probst A.J."/>
            <person name="Thomas B.C."/>
            <person name="Singh A."/>
            <person name="Wilkins M.J."/>
            <person name="Karaoz U."/>
            <person name="Brodie E.L."/>
            <person name="Williams K.H."/>
            <person name="Hubbard S.S."/>
            <person name="Banfield J.F."/>
        </authorList>
    </citation>
    <scope>NUCLEOTIDE SEQUENCE [LARGE SCALE GENOMIC DNA]</scope>
</reference>
<keyword evidence="3" id="KW-0963">Cytoplasm</keyword>
<protein>
    <recommendedName>
        <fullName evidence="3">Protein GrpE</fullName>
    </recommendedName>
    <alternativeName>
        <fullName evidence="3">HSP-70 cofactor</fullName>
    </alternativeName>
</protein>
<comment type="subunit">
    <text evidence="3">Homodimer.</text>
</comment>
<dbReference type="GO" id="GO:0005737">
    <property type="term" value="C:cytoplasm"/>
    <property type="evidence" value="ECO:0007669"/>
    <property type="project" value="UniProtKB-SubCell"/>
</dbReference>
<dbReference type="Pfam" id="PF01025">
    <property type="entry name" value="GrpE"/>
    <property type="match status" value="1"/>
</dbReference>
<dbReference type="GO" id="GO:0000774">
    <property type="term" value="F:adenyl-nucleotide exchange factor activity"/>
    <property type="evidence" value="ECO:0007669"/>
    <property type="project" value="InterPro"/>
</dbReference>
<dbReference type="PANTHER" id="PTHR21237">
    <property type="entry name" value="GRPE PROTEIN"/>
    <property type="match status" value="1"/>
</dbReference>
<gene>
    <name evidence="3" type="primary">grpE</name>
    <name evidence="6" type="ORF">A2863_02480</name>
</gene>
<dbReference type="Proteomes" id="UP000178750">
    <property type="component" value="Unassembled WGS sequence"/>
</dbReference>
<dbReference type="CDD" id="cd00446">
    <property type="entry name" value="GrpE"/>
    <property type="match status" value="1"/>
</dbReference>
<dbReference type="EMBL" id="MGGF01000015">
    <property type="protein sequence ID" value="OGM21951.1"/>
    <property type="molecule type" value="Genomic_DNA"/>
</dbReference>
<accession>A0A1F7Y3T1</accession>
<sequence length="153" mass="17194">MTKRKASNLQKDLENLKSQLARALADYDNLSKRVEFEKELWIKFSSERIITSLIPVLDMLEKAQSHLKDQGLAIATGEFKKVLNEEGLEEILPVAGDKFDEKNHEAVETLEGGTKGSIAETVLPGWKFKAFHLEGTNPEGKIVRPAKVKVYND</sequence>
<name>A0A1F7Y3T1_9BACT</name>